<reference evidence="1 2" key="1">
    <citation type="submission" date="2019-03" db="EMBL/GenBank/DDBJ databases">
        <title>Novel transposon Tn6433 accelerates the dissemination of tet(E) in Aeromonas from aerobic biofilm under oxytetracycline stress.</title>
        <authorList>
            <person name="Shi Y."/>
            <person name="Tian Z."/>
            <person name="Zhang Y."/>
            <person name="Zhang H."/>
            <person name="Yang M."/>
        </authorList>
    </citation>
    <scope>NUCLEOTIDE SEQUENCE [LARGE SCALE GENOMIC DNA]</scope>
    <source>
        <strain evidence="1 2">T5-8</strain>
    </source>
</reference>
<dbReference type="AlphaFoldDB" id="A0AAE7DR72"/>
<dbReference type="Pfam" id="PF03837">
    <property type="entry name" value="RecT"/>
    <property type="match status" value="1"/>
</dbReference>
<accession>A0AAE7DR72</accession>
<dbReference type="GO" id="GO:0006310">
    <property type="term" value="P:DNA recombination"/>
    <property type="evidence" value="ECO:0007669"/>
    <property type="project" value="InterPro"/>
</dbReference>
<dbReference type="InterPro" id="IPR010183">
    <property type="entry name" value="Phage_lambda_Bet"/>
</dbReference>
<sequence>MSNITSLKQQAADNFAAQFPILVQRGIDEPTWNALCNTIYPGANPDSVVMAIDYCKARGLDILLKPVHLVPMQVTDARSKEKVWRDVPMPGIGMYRIQADRSGNYAGADEPVFGPDVTEEFQDPYNQSAKIKVTYPQWCKYTVYKMVNGQRVAFHALERWKENYATQSGKTECPNAMWRKRPYAQLAKCTEAQALRKAWPEIGSEPTAEEMEGKEIIINEIPGSQPQHGAPAKSRTLDAIRGQSTESVTLEHEQMAEPAQADHANAYADHCAAIEGACDTTEWQQAYTTAWTWANETGDQNIIAGIKQIAGERKKQLSAGNGAQQ</sequence>
<proteinExistence type="predicted"/>
<protein>
    <submittedName>
        <fullName evidence="1">Phage recombination protein Bet</fullName>
    </submittedName>
</protein>
<gene>
    <name evidence="1" type="primary">bet</name>
    <name evidence="1" type="ORF">E4186_13555</name>
</gene>
<dbReference type="RefSeq" id="WP_171269030.1">
    <property type="nucleotide sequence ID" value="NZ_CP038444.1"/>
</dbReference>
<dbReference type="Proteomes" id="UP000502006">
    <property type="component" value="Chromosome"/>
</dbReference>
<evidence type="ECO:0000313" key="2">
    <source>
        <dbReference type="Proteomes" id="UP000502006"/>
    </source>
</evidence>
<organism evidence="1 2">
    <name type="scientific">Aeromonas media</name>
    <dbReference type="NCBI Taxonomy" id="651"/>
    <lineage>
        <taxon>Bacteria</taxon>
        <taxon>Pseudomonadati</taxon>
        <taxon>Pseudomonadota</taxon>
        <taxon>Gammaproteobacteria</taxon>
        <taxon>Aeromonadales</taxon>
        <taxon>Aeromonadaceae</taxon>
        <taxon>Aeromonas</taxon>
    </lineage>
</organism>
<dbReference type="InterPro" id="IPR018330">
    <property type="entry name" value="RecT_fam"/>
</dbReference>
<dbReference type="NCBIfam" id="TIGR01913">
    <property type="entry name" value="bet_lambda"/>
    <property type="match status" value="1"/>
</dbReference>
<dbReference type="EMBL" id="CP038444">
    <property type="protein sequence ID" value="QJT31093.1"/>
    <property type="molecule type" value="Genomic_DNA"/>
</dbReference>
<dbReference type="GO" id="GO:0003677">
    <property type="term" value="F:DNA binding"/>
    <property type="evidence" value="ECO:0007669"/>
    <property type="project" value="InterPro"/>
</dbReference>
<evidence type="ECO:0000313" key="1">
    <source>
        <dbReference type="EMBL" id="QJT31093.1"/>
    </source>
</evidence>
<name>A0AAE7DR72_AERME</name>